<sequence length="1111" mass="123400">MRYLFIFLLTVLAVFILQSCSYNTQNDNTEAASINGKPLFELLPAEKTQVNFNNQIEETLNMNVLMYEYYYNGGGVAVGDINGDGLDDIYFSGNVVDNRLYLNKGNMQFQDITANAAVAGRPGPWKTGVCMVDINGDGRLDIYACHSGMLPSAKRTDELFINDGNDAAGIPHFTEQAAKYGLADTGFSTQAFFFDYDRDGDLDMLLLHHNPKNLPVLNPEQTALLLNQPNDAIGLKLYKNDNNHFTDATLAAKLNSSALSYGLGAGIADINGDGWPDMYISNDYGVPDFLYINNKNGTFSNEIQNFMGHISNFSMGNDVADVNNDCLPDIITLDMLPEENHRQKTLFMPDNYEKFDVLLQSGFYYQYMRNMLQVNNGNNTFSEAGQIAGISNTDWSWTPLFADFDNDGWKDLFVTNGYLRDYTDLDFITYLNQVEQSNTRLNREDLLNMIEKMPASNIENYLFKNNGLVFSNVSKAWGINIPSNSTGAVYADLDNDGDLDLIVNNINLPAFIYSNTESNNSNNHYLTVKLNGENKNTAGIGAKLTAWRKGKKQYIEQQPSRGYQSSVSTLLHFGLGEDNIVDSLRIVWQSGKQQVLTGVKSNQTLILNEKDAKDIYHPETPAKALFIEIKSPINYTDATPDINDFKRQPLLTNPLSFSGPCMAKADINNDGLEDIYIGGGNGQPGAIFLQQKSGIFNKTSQPAFDADKQSTDADAAFFDANGDGFTDLYVASGGYNNFLPDDILLTDRLYMNDGKGNFIKAPGALPEMRVSKSCVRIADVNGDGHPDVFAGGRAVPGNYPETPTSYLLINDGKGHFKDETASLAPSLQKAGMITDAVWTDINNDRKNDLIVVGEWMPVTVFINDNGKLVNKTKDYFEKEYSGLWNKLLVGDFNKDGKQDILIANQGLNSQCKATEDEPAELYYKDFDGNGTMDPILCFYVQGKTYPYMSRDELIAQIPDMQKKFTDYKSYADATISDLFTKSELRNAGHLKLNCLKTVLFEGSADGKFKEKELPLQAQYSPVFTITAFDYDKDGNEDILLCGNINHARLRFGKFDANYGALLHNDGKGNFEYVPQYVSGFDIRGDVRSAAIINNTLIFGINGSAVKAYSMP</sequence>
<evidence type="ECO:0000313" key="4">
    <source>
        <dbReference type="Proteomes" id="UP000199031"/>
    </source>
</evidence>
<feature type="domain" description="ASPIC/UnbV" evidence="2">
    <location>
        <begin position="539"/>
        <end position="605"/>
    </location>
</feature>
<dbReference type="InterPro" id="IPR028994">
    <property type="entry name" value="Integrin_alpha_N"/>
</dbReference>
<dbReference type="PROSITE" id="PS51257">
    <property type="entry name" value="PROKAR_LIPOPROTEIN"/>
    <property type="match status" value="1"/>
</dbReference>
<evidence type="ECO:0000256" key="1">
    <source>
        <dbReference type="ARBA" id="ARBA00022729"/>
    </source>
</evidence>
<evidence type="ECO:0000313" key="3">
    <source>
        <dbReference type="EMBL" id="SFP52210.1"/>
    </source>
</evidence>
<keyword evidence="1" id="KW-0732">Signal</keyword>
<keyword evidence="4" id="KW-1185">Reference proteome</keyword>
<evidence type="ECO:0000259" key="2">
    <source>
        <dbReference type="Pfam" id="PF07593"/>
    </source>
</evidence>
<protein>
    <submittedName>
        <fullName evidence="3">Repeat domain-containing protein</fullName>
    </submittedName>
</protein>
<proteinExistence type="predicted"/>
<dbReference type="STRING" id="1465490.SAMN05444277_10114"/>
<name>A0A1I5R1F9_9BACT</name>
<dbReference type="Proteomes" id="UP000199031">
    <property type="component" value="Unassembled WGS sequence"/>
</dbReference>
<dbReference type="OrthoDB" id="600363at2"/>
<dbReference type="Gene3D" id="2.130.10.130">
    <property type="entry name" value="Integrin alpha, N-terminal"/>
    <property type="match status" value="4"/>
</dbReference>
<dbReference type="AlphaFoldDB" id="A0A1I5R1F9"/>
<dbReference type="SUPFAM" id="SSF69318">
    <property type="entry name" value="Integrin alpha N-terminal domain"/>
    <property type="match status" value="3"/>
</dbReference>
<dbReference type="Pfam" id="PF07593">
    <property type="entry name" value="UnbV_ASPIC"/>
    <property type="match status" value="1"/>
</dbReference>
<reference evidence="3 4" key="1">
    <citation type="submission" date="2016-10" db="EMBL/GenBank/DDBJ databases">
        <authorList>
            <person name="de Groot N.N."/>
        </authorList>
    </citation>
    <scope>NUCLEOTIDE SEQUENCE [LARGE SCALE GENOMIC DNA]</scope>
    <source>
        <strain evidence="3 4">DSM 28286</strain>
    </source>
</reference>
<gene>
    <name evidence="3" type="ORF">SAMN05444277_10114</name>
</gene>
<dbReference type="Pfam" id="PF13517">
    <property type="entry name" value="FG-GAP_3"/>
    <property type="match status" value="5"/>
</dbReference>
<accession>A0A1I5R1F9</accession>
<dbReference type="PANTHER" id="PTHR16026:SF0">
    <property type="entry name" value="CARTILAGE ACIDIC PROTEIN 1"/>
    <property type="match status" value="1"/>
</dbReference>
<dbReference type="InterPro" id="IPR013517">
    <property type="entry name" value="FG-GAP"/>
</dbReference>
<dbReference type="PANTHER" id="PTHR16026">
    <property type="entry name" value="CARTILAGE ACIDIC PROTEIN 1"/>
    <property type="match status" value="1"/>
</dbReference>
<organism evidence="3 4">
    <name type="scientific">Parafilimonas terrae</name>
    <dbReference type="NCBI Taxonomy" id="1465490"/>
    <lineage>
        <taxon>Bacteria</taxon>
        <taxon>Pseudomonadati</taxon>
        <taxon>Bacteroidota</taxon>
        <taxon>Chitinophagia</taxon>
        <taxon>Chitinophagales</taxon>
        <taxon>Chitinophagaceae</taxon>
        <taxon>Parafilimonas</taxon>
    </lineage>
</organism>
<dbReference type="InterPro" id="IPR027039">
    <property type="entry name" value="Crtac1"/>
</dbReference>
<dbReference type="InterPro" id="IPR011519">
    <property type="entry name" value="UnbV_ASPIC"/>
</dbReference>
<dbReference type="EMBL" id="FOXQ01000001">
    <property type="protein sequence ID" value="SFP52210.1"/>
    <property type="molecule type" value="Genomic_DNA"/>
</dbReference>
<dbReference type="RefSeq" id="WP_090653382.1">
    <property type="nucleotide sequence ID" value="NZ_FOXQ01000001.1"/>
</dbReference>